<organism evidence="4 5">
    <name type="scientific">Candolleomyces eurysporus</name>
    <dbReference type="NCBI Taxonomy" id="2828524"/>
    <lineage>
        <taxon>Eukaryota</taxon>
        <taxon>Fungi</taxon>
        <taxon>Dikarya</taxon>
        <taxon>Basidiomycota</taxon>
        <taxon>Agaricomycotina</taxon>
        <taxon>Agaricomycetes</taxon>
        <taxon>Agaricomycetidae</taxon>
        <taxon>Agaricales</taxon>
        <taxon>Agaricineae</taxon>
        <taxon>Psathyrellaceae</taxon>
        <taxon>Candolleomyces</taxon>
    </lineage>
</organism>
<proteinExistence type="predicted"/>
<keyword evidence="1" id="KW-0677">Repeat</keyword>
<evidence type="ECO:0000256" key="2">
    <source>
        <dbReference type="PROSITE-ProRule" id="PRU00708"/>
    </source>
</evidence>
<dbReference type="InterPro" id="IPR051222">
    <property type="entry name" value="PPR/CCM1_RNA-binding"/>
</dbReference>
<feature type="repeat" description="PPR" evidence="2">
    <location>
        <begin position="62"/>
        <end position="96"/>
    </location>
</feature>
<evidence type="ECO:0000256" key="1">
    <source>
        <dbReference type="ARBA" id="ARBA00022737"/>
    </source>
</evidence>
<protein>
    <submittedName>
        <fullName evidence="4">Uncharacterized protein</fullName>
    </submittedName>
</protein>
<reference evidence="4" key="1">
    <citation type="submission" date="2022-06" db="EMBL/GenBank/DDBJ databases">
        <title>Genome Sequence of Candolleomyces eurysporus.</title>
        <authorList>
            <person name="Buettner E."/>
        </authorList>
    </citation>
    <scope>NUCLEOTIDE SEQUENCE</scope>
    <source>
        <strain evidence="4">VTCC 930004</strain>
    </source>
</reference>
<keyword evidence="5" id="KW-1185">Reference proteome</keyword>
<dbReference type="InterPro" id="IPR011990">
    <property type="entry name" value="TPR-like_helical_dom_sf"/>
</dbReference>
<feature type="compositionally biased region" description="Basic and acidic residues" evidence="3">
    <location>
        <begin position="1"/>
        <end position="20"/>
    </location>
</feature>
<evidence type="ECO:0000313" key="4">
    <source>
        <dbReference type="EMBL" id="KAJ2931735.1"/>
    </source>
</evidence>
<sequence length="564" mass="63310">MALQKDNAKKDAKGKQKDTSTDSPTKLLDPYILAKRVRQLCADNKIDDAVTMLKNAPRDAMNTPVWNTMIWEALKVQRYQLAQSLYVDMKRRGFSPTTRTYQTLFSGLSRIERWNTFPKQLANARSLYDDFQRHITSLKAHDAYSPDITSTPLAGYIKILGNAGEYQEIFDVFYSLDQDGTYIANEFIYTAIFQALADMRQVLNGKGITAPSQWDAKVASDVRMLWNQMTKPGASQTKTNAKFLSSRPGPADQFAATAAISALSQGEDVDHELAFKIARDFFGLSKDEMSIVKGYYPLTRQSLGAILKLCNDAKQHSTCMHFFQLVKRSNKFQDILDRPHVEEVLKSRYHLPSGGLGLASLQLLEWMLQREKAGHGPQIRPAASTYNLVLTACWKAADWPSAVTAFDLMTGYQAEDLSDEAVANGVVPRHDRFRREGNRDLVPPSLEALSSLARTANTTRQRSNIRACLRLIDRIEPEVIFPGSPRATGVNAGSGKTAKNKVFFATKLAQAVNEGWDLIKGYADEFSREEFLKWRSLKDRLNKSFNKKPAGYAPTKLIKIPDVV</sequence>
<dbReference type="Proteomes" id="UP001140091">
    <property type="component" value="Unassembled WGS sequence"/>
</dbReference>
<dbReference type="PROSITE" id="PS51375">
    <property type="entry name" value="PPR"/>
    <property type="match status" value="1"/>
</dbReference>
<gene>
    <name evidence="4" type="ORF">H1R20_g5352</name>
</gene>
<evidence type="ECO:0000313" key="5">
    <source>
        <dbReference type="Proteomes" id="UP001140091"/>
    </source>
</evidence>
<dbReference type="PANTHER" id="PTHR47942:SF63">
    <property type="entry name" value="PENTATRICOPEPTIDE REPEAT-CONTAINING PROTEIN"/>
    <property type="match status" value="1"/>
</dbReference>
<dbReference type="Gene3D" id="1.25.40.10">
    <property type="entry name" value="Tetratricopeptide repeat domain"/>
    <property type="match status" value="1"/>
</dbReference>
<comment type="caution">
    <text evidence="4">The sequence shown here is derived from an EMBL/GenBank/DDBJ whole genome shotgun (WGS) entry which is preliminary data.</text>
</comment>
<dbReference type="AlphaFoldDB" id="A0A9W8JJ25"/>
<dbReference type="PANTHER" id="PTHR47942">
    <property type="entry name" value="TETRATRICOPEPTIDE REPEAT (TPR)-LIKE SUPERFAMILY PROTEIN-RELATED"/>
    <property type="match status" value="1"/>
</dbReference>
<dbReference type="EMBL" id="JANBPK010000806">
    <property type="protein sequence ID" value="KAJ2931735.1"/>
    <property type="molecule type" value="Genomic_DNA"/>
</dbReference>
<name>A0A9W8JJ25_9AGAR</name>
<evidence type="ECO:0000256" key="3">
    <source>
        <dbReference type="SAM" id="MobiDB-lite"/>
    </source>
</evidence>
<accession>A0A9W8JJ25</accession>
<feature type="region of interest" description="Disordered" evidence="3">
    <location>
        <begin position="1"/>
        <end position="23"/>
    </location>
</feature>
<dbReference type="Pfam" id="PF13041">
    <property type="entry name" value="PPR_2"/>
    <property type="match status" value="1"/>
</dbReference>
<dbReference type="OrthoDB" id="185373at2759"/>
<dbReference type="InterPro" id="IPR002885">
    <property type="entry name" value="PPR_rpt"/>
</dbReference>
<feature type="non-terminal residue" evidence="4">
    <location>
        <position position="1"/>
    </location>
</feature>